<reference evidence="1" key="1">
    <citation type="submission" date="2023-08" db="EMBL/GenBank/DDBJ databases">
        <title>Genomic characterization of piscicolin 126 produced by Carnobacterium maltaromaticum CM22 strain isolated from salmon (Salmo salar).</title>
        <authorList>
            <person name="Gonzalez-Gragera E."/>
            <person name="Garcia-Lopez J.D."/>
            <person name="Teso-Perez C."/>
            <person name="Gimenez-Hernandez I."/>
            <person name="Peralta-Sanchez J.M."/>
            <person name="Valdivia E."/>
            <person name="Montalban-Lopez M."/>
            <person name="Martin-Platero A.M."/>
            <person name="Banos A."/>
            <person name="Martinez-Bueno M."/>
        </authorList>
    </citation>
    <scope>NUCLEOTIDE SEQUENCE</scope>
    <source>
        <strain evidence="1">CM22</strain>
    </source>
</reference>
<gene>
    <name evidence="1" type="ORF">RAK27_11230</name>
</gene>
<comment type="caution">
    <text evidence="1">The sequence shown here is derived from an EMBL/GenBank/DDBJ whole genome shotgun (WGS) entry which is preliminary data.</text>
</comment>
<dbReference type="Gene3D" id="3.20.20.410">
    <property type="entry name" value="Protein of unknown function UPF0759"/>
    <property type="match status" value="1"/>
</dbReference>
<dbReference type="EMBL" id="JAVBVO010000003">
    <property type="protein sequence ID" value="MDZ5759233.1"/>
    <property type="molecule type" value="Genomic_DNA"/>
</dbReference>
<dbReference type="Proteomes" id="UP001290462">
    <property type="component" value="Unassembled WGS sequence"/>
</dbReference>
<evidence type="ECO:0000313" key="2">
    <source>
        <dbReference type="Proteomes" id="UP001290462"/>
    </source>
</evidence>
<evidence type="ECO:0000313" key="1">
    <source>
        <dbReference type="EMBL" id="MDZ5759233.1"/>
    </source>
</evidence>
<dbReference type="PANTHER" id="PTHR30348:SF13">
    <property type="entry name" value="UPF0759 PROTEIN YUNF"/>
    <property type="match status" value="1"/>
</dbReference>
<dbReference type="AlphaFoldDB" id="A0AAW9JUH2"/>
<dbReference type="InterPro" id="IPR036520">
    <property type="entry name" value="UPF0759_sf"/>
</dbReference>
<sequence>MITIGLTNWKGHESLLVDKNKELENYTAHFPFVEMDTSFYSIQPETNIVNWMGKTPDGFQFIPKAFQAMTTHREWGDYFPSEKAMFKAFVASFTPMLEANRIKAFLFQFPPYFACTKENVDYLRKIRYWMGELPVAIEFRNNSWFSENHYGATLKFLTELQFIQTTVDQPQTQTNSIPMVLNVTNPSLTILRLHGRNFTGWLESSSPDWRKKRTLYNYSPTEIKELKGYVETLALDAKEVAVIFNNNSGGHAAPNAKALQKELDLSFENLAPQQLGLDLF</sequence>
<proteinExistence type="predicted"/>
<protein>
    <submittedName>
        <fullName evidence="1">DUF72 domain-containing protein</fullName>
    </submittedName>
</protein>
<dbReference type="SUPFAM" id="SSF117396">
    <property type="entry name" value="TM1631-like"/>
    <property type="match status" value="1"/>
</dbReference>
<dbReference type="PANTHER" id="PTHR30348">
    <property type="entry name" value="UNCHARACTERIZED PROTEIN YECE"/>
    <property type="match status" value="1"/>
</dbReference>
<accession>A0AAW9JUH2</accession>
<dbReference type="RefSeq" id="WP_322809115.1">
    <property type="nucleotide sequence ID" value="NZ_JAVBVO010000003.1"/>
</dbReference>
<organism evidence="1 2">
    <name type="scientific">Carnobacterium maltaromaticum</name>
    <name type="common">Carnobacterium piscicola</name>
    <dbReference type="NCBI Taxonomy" id="2751"/>
    <lineage>
        <taxon>Bacteria</taxon>
        <taxon>Bacillati</taxon>
        <taxon>Bacillota</taxon>
        <taxon>Bacilli</taxon>
        <taxon>Lactobacillales</taxon>
        <taxon>Carnobacteriaceae</taxon>
        <taxon>Carnobacterium</taxon>
    </lineage>
</organism>
<name>A0AAW9JUH2_CARML</name>
<dbReference type="Pfam" id="PF01904">
    <property type="entry name" value="DUF72"/>
    <property type="match status" value="1"/>
</dbReference>
<dbReference type="InterPro" id="IPR002763">
    <property type="entry name" value="DUF72"/>
</dbReference>